<dbReference type="WBParaSite" id="ASIM_0000632701-mRNA-1">
    <property type="protein sequence ID" value="ASIM_0000632701-mRNA-1"/>
    <property type="gene ID" value="ASIM_0000632701"/>
</dbReference>
<dbReference type="AlphaFoldDB" id="A0A0M3JFC7"/>
<dbReference type="Proteomes" id="UP000267096">
    <property type="component" value="Unassembled WGS sequence"/>
</dbReference>
<accession>A0A0M3JFC7</accession>
<reference evidence="4" key="1">
    <citation type="submission" date="2017-02" db="UniProtKB">
        <authorList>
            <consortium name="WormBaseParasite"/>
        </authorList>
    </citation>
    <scope>IDENTIFICATION</scope>
</reference>
<dbReference type="EMBL" id="UYRR01012857">
    <property type="protein sequence ID" value="VDK26542.1"/>
    <property type="molecule type" value="Genomic_DNA"/>
</dbReference>
<feature type="compositionally biased region" description="Polar residues" evidence="1">
    <location>
        <begin position="63"/>
        <end position="77"/>
    </location>
</feature>
<evidence type="ECO:0000313" key="3">
    <source>
        <dbReference type="Proteomes" id="UP000267096"/>
    </source>
</evidence>
<evidence type="ECO:0000256" key="1">
    <source>
        <dbReference type="SAM" id="MobiDB-lite"/>
    </source>
</evidence>
<protein>
    <submittedName>
        <fullName evidence="4">OstA-like_N domain-containing protein</fullName>
    </submittedName>
</protein>
<proteinExistence type="predicted"/>
<name>A0A0M3JFC7_ANISI</name>
<organism evidence="4">
    <name type="scientific">Anisakis simplex</name>
    <name type="common">Herring worm</name>
    <dbReference type="NCBI Taxonomy" id="6269"/>
    <lineage>
        <taxon>Eukaryota</taxon>
        <taxon>Metazoa</taxon>
        <taxon>Ecdysozoa</taxon>
        <taxon>Nematoda</taxon>
        <taxon>Chromadorea</taxon>
        <taxon>Rhabditida</taxon>
        <taxon>Spirurina</taxon>
        <taxon>Ascaridomorpha</taxon>
        <taxon>Ascaridoidea</taxon>
        <taxon>Anisakidae</taxon>
        <taxon>Anisakis</taxon>
        <taxon>Anisakis simplex complex</taxon>
    </lineage>
</organism>
<feature type="region of interest" description="Disordered" evidence="1">
    <location>
        <begin position="56"/>
        <end position="89"/>
    </location>
</feature>
<sequence length="89" mass="9994">MAKTTEDTETETGSLNVGDDVIVEDAFTIRRMQSDATVKVGRDEYKMHRTIENQPQHFKFDNELTSNTGKSAKSTLDYTHVGGNRKLDA</sequence>
<evidence type="ECO:0000313" key="4">
    <source>
        <dbReference type="WBParaSite" id="ASIM_0000632701-mRNA-1"/>
    </source>
</evidence>
<reference evidence="2 3" key="2">
    <citation type="submission" date="2018-11" db="EMBL/GenBank/DDBJ databases">
        <authorList>
            <consortium name="Pathogen Informatics"/>
        </authorList>
    </citation>
    <scope>NUCLEOTIDE SEQUENCE [LARGE SCALE GENOMIC DNA]</scope>
</reference>
<evidence type="ECO:0000313" key="2">
    <source>
        <dbReference type="EMBL" id="VDK26542.1"/>
    </source>
</evidence>
<gene>
    <name evidence="2" type="ORF">ASIM_LOCUS6114</name>
</gene>
<keyword evidence="3" id="KW-1185">Reference proteome</keyword>